<keyword evidence="1" id="KW-0472">Membrane</keyword>
<feature type="transmembrane region" description="Helical" evidence="1">
    <location>
        <begin position="323"/>
        <end position="342"/>
    </location>
</feature>
<sequence>MRHLRYGFPAASLLFFCVAFYLPLSSKAINNIFYIGLAAPALGWLLWRPRALDVLARGFAWVIFPLIGMSLLAAGSLADLKAGLYFLLFLFGLLMLDEGQYAKRSITAFAILSVLLLCYLSFDWAMIRLETGQWIRYHHLLGEVINPVHFALLITTALAFLWLFHAEPWLSRYDKRYVMAGFTVLTCLVLLSATLFQARSALLGFGLFTAAYLFQRKMLLPMGAALLVAGLLLLPLLSLDELLAERGTSYRPEIWADTLHRLRHDCGLIAGCGTDDHLFAGRFPHPHNGYLATLYQMGLPGFALFTAFAAVFIWRSSKARSRWALIAWIGWGALLTTSNGMFTSPKPLWIYFWLPTFLAILESQPNTVRDYFAKRHALSAEQRARRAG</sequence>
<dbReference type="PANTHER" id="PTHR37422">
    <property type="entry name" value="TEICHURONIC ACID BIOSYNTHESIS PROTEIN TUAE"/>
    <property type="match status" value="1"/>
</dbReference>
<accession>A0ABV7T5E5</accession>
<feature type="transmembrane region" description="Helical" evidence="1">
    <location>
        <begin position="31"/>
        <end position="47"/>
    </location>
</feature>
<feature type="transmembrane region" description="Helical" evidence="1">
    <location>
        <begin position="59"/>
        <end position="77"/>
    </location>
</feature>
<feature type="transmembrane region" description="Helical" evidence="1">
    <location>
        <begin position="294"/>
        <end position="314"/>
    </location>
</feature>
<dbReference type="GO" id="GO:0016874">
    <property type="term" value="F:ligase activity"/>
    <property type="evidence" value="ECO:0007669"/>
    <property type="project" value="UniProtKB-KW"/>
</dbReference>
<comment type="caution">
    <text evidence="2">The sequence shown here is derived from an EMBL/GenBank/DDBJ whole genome shotgun (WGS) entry which is preliminary data.</text>
</comment>
<dbReference type="EMBL" id="JBHRXZ010000022">
    <property type="protein sequence ID" value="MFC3608429.1"/>
    <property type="molecule type" value="Genomic_DNA"/>
</dbReference>
<dbReference type="RefSeq" id="WP_386364956.1">
    <property type="nucleotide sequence ID" value="NZ_JBHRXZ010000022.1"/>
</dbReference>
<gene>
    <name evidence="2" type="ORF">ACFOMF_11620</name>
</gene>
<feature type="transmembrane region" description="Helical" evidence="1">
    <location>
        <begin position="6"/>
        <end position="24"/>
    </location>
</feature>
<evidence type="ECO:0000256" key="1">
    <source>
        <dbReference type="SAM" id="Phobius"/>
    </source>
</evidence>
<feature type="transmembrane region" description="Helical" evidence="1">
    <location>
        <begin position="148"/>
        <end position="165"/>
    </location>
</feature>
<keyword evidence="1" id="KW-1133">Transmembrane helix</keyword>
<dbReference type="Proteomes" id="UP001595630">
    <property type="component" value="Unassembled WGS sequence"/>
</dbReference>
<feature type="transmembrane region" description="Helical" evidence="1">
    <location>
        <begin position="108"/>
        <end position="127"/>
    </location>
</feature>
<reference evidence="3" key="1">
    <citation type="journal article" date="2019" name="Int. J. Syst. Evol. Microbiol.">
        <title>The Global Catalogue of Microorganisms (GCM) 10K type strain sequencing project: providing services to taxonomists for standard genome sequencing and annotation.</title>
        <authorList>
            <consortium name="The Broad Institute Genomics Platform"/>
            <consortium name="The Broad Institute Genome Sequencing Center for Infectious Disease"/>
            <person name="Wu L."/>
            <person name="Ma J."/>
        </authorList>
    </citation>
    <scope>NUCLEOTIDE SEQUENCE [LARGE SCALE GENOMIC DNA]</scope>
    <source>
        <strain evidence="3">KCTC 42447</strain>
    </source>
</reference>
<organism evidence="2 3">
    <name type="scientific">Stutzerimonas tarimensis</name>
    <dbReference type="NCBI Taxonomy" id="1507735"/>
    <lineage>
        <taxon>Bacteria</taxon>
        <taxon>Pseudomonadati</taxon>
        <taxon>Pseudomonadota</taxon>
        <taxon>Gammaproteobacteria</taxon>
        <taxon>Pseudomonadales</taxon>
        <taxon>Pseudomonadaceae</taxon>
        <taxon>Stutzerimonas</taxon>
    </lineage>
</organism>
<proteinExistence type="predicted"/>
<keyword evidence="3" id="KW-1185">Reference proteome</keyword>
<evidence type="ECO:0000313" key="3">
    <source>
        <dbReference type="Proteomes" id="UP001595630"/>
    </source>
</evidence>
<feature type="transmembrane region" description="Helical" evidence="1">
    <location>
        <begin position="177"/>
        <end position="198"/>
    </location>
</feature>
<protein>
    <submittedName>
        <fullName evidence="2">O-antigen ligase family protein</fullName>
    </submittedName>
</protein>
<dbReference type="InterPro" id="IPR051533">
    <property type="entry name" value="WaaL-like"/>
</dbReference>
<keyword evidence="2" id="KW-0436">Ligase</keyword>
<dbReference type="PANTHER" id="PTHR37422:SF13">
    <property type="entry name" value="LIPOPOLYSACCHARIDE BIOSYNTHESIS PROTEIN PA4999-RELATED"/>
    <property type="match status" value="1"/>
</dbReference>
<name>A0ABV7T5E5_9GAMM</name>
<keyword evidence="1" id="KW-0812">Transmembrane</keyword>
<feature type="transmembrane region" description="Helical" evidence="1">
    <location>
        <begin position="219"/>
        <end position="239"/>
    </location>
</feature>
<evidence type="ECO:0000313" key="2">
    <source>
        <dbReference type="EMBL" id="MFC3608429.1"/>
    </source>
</evidence>